<keyword evidence="4" id="KW-1185">Reference proteome</keyword>
<dbReference type="AlphaFoldDB" id="A0A6G0TTG4"/>
<protein>
    <submittedName>
        <fullName evidence="3">Uncharacterized protein</fullName>
    </submittedName>
</protein>
<feature type="region of interest" description="Disordered" evidence="1">
    <location>
        <begin position="212"/>
        <end position="243"/>
    </location>
</feature>
<sequence>MMEAWIWIFFIFSLFSTLAKHSCQVTHDHSTESLNPIIILPASSGISYESLHYPVPAEQQHQVIPLVINTGKIPLINHAVQAPIQYFVPNSENRRSPIHESTQYLLARDKRVQPNTETMLYSNDEEIQNRPTYDHNNDPPIGTATIYSETHVSGQPASQGHSYGYKIIRGHVGDSNDRHDVPSIVDDDGPSSHHNISRPHEADRMLEHITIDPSAKLQEANNERKTDKSKPRYNKPNNISRKFKPIVVKTELNATETELKKYYKKVKNAETPINKAPNTGEKLTTINPVQQ</sequence>
<proteinExistence type="predicted"/>
<evidence type="ECO:0000313" key="4">
    <source>
        <dbReference type="Proteomes" id="UP000475862"/>
    </source>
</evidence>
<accession>A0A6G0TTG4</accession>
<name>A0A6G0TTG4_APHGL</name>
<organism evidence="3 4">
    <name type="scientific">Aphis glycines</name>
    <name type="common">Soybean aphid</name>
    <dbReference type="NCBI Taxonomy" id="307491"/>
    <lineage>
        <taxon>Eukaryota</taxon>
        <taxon>Metazoa</taxon>
        <taxon>Ecdysozoa</taxon>
        <taxon>Arthropoda</taxon>
        <taxon>Hexapoda</taxon>
        <taxon>Insecta</taxon>
        <taxon>Pterygota</taxon>
        <taxon>Neoptera</taxon>
        <taxon>Paraneoptera</taxon>
        <taxon>Hemiptera</taxon>
        <taxon>Sternorrhyncha</taxon>
        <taxon>Aphidomorpha</taxon>
        <taxon>Aphidoidea</taxon>
        <taxon>Aphididae</taxon>
        <taxon>Aphidini</taxon>
        <taxon>Aphis</taxon>
        <taxon>Aphis</taxon>
    </lineage>
</organism>
<comment type="caution">
    <text evidence="3">The sequence shown here is derived from an EMBL/GenBank/DDBJ whole genome shotgun (WGS) entry which is preliminary data.</text>
</comment>
<keyword evidence="2" id="KW-0732">Signal</keyword>
<feature type="signal peptide" evidence="2">
    <location>
        <begin position="1"/>
        <end position="19"/>
    </location>
</feature>
<evidence type="ECO:0000256" key="2">
    <source>
        <dbReference type="SAM" id="SignalP"/>
    </source>
</evidence>
<evidence type="ECO:0000313" key="3">
    <source>
        <dbReference type="EMBL" id="KAE9538525.1"/>
    </source>
</evidence>
<feature type="compositionally biased region" description="Basic and acidic residues" evidence="1">
    <location>
        <begin position="221"/>
        <end position="230"/>
    </location>
</feature>
<gene>
    <name evidence="3" type="ORF">AGLY_005624</name>
</gene>
<feature type="chain" id="PRO_5026116429" evidence="2">
    <location>
        <begin position="20"/>
        <end position="291"/>
    </location>
</feature>
<dbReference type="Proteomes" id="UP000475862">
    <property type="component" value="Unassembled WGS sequence"/>
</dbReference>
<dbReference type="EMBL" id="VYZN01000016">
    <property type="protein sequence ID" value="KAE9538525.1"/>
    <property type="molecule type" value="Genomic_DNA"/>
</dbReference>
<dbReference type="OrthoDB" id="6584751at2759"/>
<evidence type="ECO:0000256" key="1">
    <source>
        <dbReference type="SAM" id="MobiDB-lite"/>
    </source>
</evidence>
<feature type="region of interest" description="Disordered" evidence="1">
    <location>
        <begin position="272"/>
        <end position="291"/>
    </location>
</feature>
<reference evidence="3 4" key="1">
    <citation type="submission" date="2019-08" db="EMBL/GenBank/DDBJ databases">
        <title>The genome of the soybean aphid Biotype 1, its phylome, world population structure and adaptation to the North American continent.</title>
        <authorList>
            <person name="Giordano R."/>
            <person name="Donthu R.K."/>
            <person name="Hernandez A.G."/>
            <person name="Wright C.L."/>
            <person name="Zimin A.V."/>
        </authorList>
    </citation>
    <scope>NUCLEOTIDE SEQUENCE [LARGE SCALE GENOMIC DNA]</scope>
    <source>
        <tissue evidence="3">Whole aphids</tissue>
    </source>
</reference>
<feature type="compositionally biased region" description="Polar residues" evidence="1">
    <location>
        <begin position="281"/>
        <end position="291"/>
    </location>
</feature>